<proteinExistence type="predicted"/>
<dbReference type="InterPro" id="IPR000845">
    <property type="entry name" value="Nucleoside_phosphorylase_d"/>
</dbReference>
<dbReference type="GO" id="GO:0008930">
    <property type="term" value="F:methylthioadenosine nucleosidase activity"/>
    <property type="evidence" value="ECO:0007669"/>
    <property type="project" value="TreeGrafter"/>
</dbReference>
<sequence length="305" mass="32446">MNGDVSTNSGIVIGGGTANITGSAVGTGATVQTSTGPRADPRPERQADIGVITILPVEMGAVRDVLDLTLAMTGGTPFYEGTVHVRGTSTRVAALRAHSQGQRSAVMAFTRLVQQYAPEIVVISGIAGGVNPHIAIGDVAVSTEVVYYDLRKETAFEIRRRTSEQSSPATITHAVNCFFTDYGDPARFQTADARGVSRGHRVLHGPIGSGEAVIADADSEIVHHLRAVNDKILAVDMEAGGLAQAFHERERSSPVRGWAVVRGISDNADQRKDDQRKDDSQQATAAWHAAVVLRSLIPYFRLNVG</sequence>
<dbReference type="GO" id="GO:0008782">
    <property type="term" value="F:adenosylhomocysteine nucleosidase activity"/>
    <property type="evidence" value="ECO:0007669"/>
    <property type="project" value="TreeGrafter"/>
</dbReference>
<feature type="compositionally biased region" description="Polar residues" evidence="1">
    <location>
        <begin position="24"/>
        <end position="36"/>
    </location>
</feature>
<feature type="region of interest" description="Disordered" evidence="1">
    <location>
        <begin position="24"/>
        <end position="45"/>
    </location>
</feature>
<dbReference type="GO" id="GO:0005829">
    <property type="term" value="C:cytosol"/>
    <property type="evidence" value="ECO:0007669"/>
    <property type="project" value="TreeGrafter"/>
</dbReference>
<accession>A0A5M3XFP2</accession>
<name>A0A5M3XFP2_9ACTN</name>
<protein>
    <recommendedName>
        <fullName evidence="2">Nucleoside phosphorylase domain-containing protein</fullName>
    </recommendedName>
</protein>
<dbReference type="Gene3D" id="3.40.50.1580">
    <property type="entry name" value="Nucleoside phosphorylase domain"/>
    <property type="match status" value="1"/>
</dbReference>
<dbReference type="CDD" id="cd09008">
    <property type="entry name" value="MTAN"/>
    <property type="match status" value="1"/>
</dbReference>
<dbReference type="SUPFAM" id="SSF53167">
    <property type="entry name" value="Purine and uridine phosphorylases"/>
    <property type="match status" value="1"/>
</dbReference>
<dbReference type="InterPro" id="IPR035994">
    <property type="entry name" value="Nucleoside_phosphorylase_sf"/>
</dbReference>
<gene>
    <name evidence="3" type="ORF">Aple_006680</name>
</gene>
<evidence type="ECO:0000259" key="2">
    <source>
        <dbReference type="Pfam" id="PF01048"/>
    </source>
</evidence>
<dbReference type="Proteomes" id="UP000377595">
    <property type="component" value="Unassembled WGS sequence"/>
</dbReference>
<dbReference type="GO" id="GO:0009116">
    <property type="term" value="P:nucleoside metabolic process"/>
    <property type="evidence" value="ECO:0007669"/>
    <property type="project" value="InterPro"/>
</dbReference>
<dbReference type="PANTHER" id="PTHR46832">
    <property type="entry name" value="5'-METHYLTHIOADENOSINE/S-ADENOSYLHOMOCYSTEINE NUCLEOSIDASE"/>
    <property type="match status" value="1"/>
</dbReference>
<dbReference type="RefSeq" id="WP_155342946.1">
    <property type="nucleotide sequence ID" value="NZ_BAAAHM010000011.1"/>
</dbReference>
<dbReference type="GO" id="GO:0019284">
    <property type="term" value="P:L-methionine salvage from S-adenosylmethionine"/>
    <property type="evidence" value="ECO:0007669"/>
    <property type="project" value="TreeGrafter"/>
</dbReference>
<dbReference type="AlphaFoldDB" id="A0A5M3XFP2"/>
<comment type="caution">
    <text evidence="3">The sequence shown here is derived from an EMBL/GenBank/DDBJ whole genome shotgun (WGS) entry which is preliminary data.</text>
</comment>
<feature type="domain" description="Nucleoside phosphorylase" evidence="2">
    <location>
        <begin position="49"/>
        <end position="286"/>
    </location>
</feature>
<keyword evidence="4" id="KW-1185">Reference proteome</keyword>
<evidence type="ECO:0000256" key="1">
    <source>
        <dbReference type="SAM" id="MobiDB-lite"/>
    </source>
</evidence>
<dbReference type="PANTHER" id="PTHR46832:SF1">
    <property type="entry name" value="5'-METHYLTHIOADENOSINE_S-ADENOSYLHOMOCYSTEINE NUCLEOSIDASE"/>
    <property type="match status" value="1"/>
</dbReference>
<dbReference type="OrthoDB" id="3665249at2"/>
<evidence type="ECO:0000313" key="3">
    <source>
        <dbReference type="EMBL" id="GES17773.1"/>
    </source>
</evidence>
<organism evidence="3 4">
    <name type="scientific">Acrocarpospora pleiomorpha</name>
    <dbReference type="NCBI Taxonomy" id="90975"/>
    <lineage>
        <taxon>Bacteria</taxon>
        <taxon>Bacillati</taxon>
        <taxon>Actinomycetota</taxon>
        <taxon>Actinomycetes</taxon>
        <taxon>Streptosporangiales</taxon>
        <taxon>Streptosporangiaceae</taxon>
        <taxon>Acrocarpospora</taxon>
    </lineage>
</organism>
<evidence type="ECO:0000313" key="4">
    <source>
        <dbReference type="Proteomes" id="UP000377595"/>
    </source>
</evidence>
<dbReference type="Pfam" id="PF01048">
    <property type="entry name" value="PNP_UDP_1"/>
    <property type="match status" value="1"/>
</dbReference>
<reference evidence="3 4" key="1">
    <citation type="submission" date="2019-10" db="EMBL/GenBank/DDBJ databases">
        <title>Whole genome shotgun sequence of Acrocarpospora pleiomorpha NBRC 16267.</title>
        <authorList>
            <person name="Ichikawa N."/>
            <person name="Kimura A."/>
            <person name="Kitahashi Y."/>
            <person name="Komaki H."/>
            <person name="Oguchi A."/>
        </authorList>
    </citation>
    <scope>NUCLEOTIDE SEQUENCE [LARGE SCALE GENOMIC DNA]</scope>
    <source>
        <strain evidence="3 4">NBRC 16267</strain>
    </source>
</reference>
<dbReference type="EMBL" id="BLAF01000005">
    <property type="protein sequence ID" value="GES17773.1"/>
    <property type="molecule type" value="Genomic_DNA"/>
</dbReference>